<accession>A0A378SVR0</accession>
<dbReference type="AlphaFoldDB" id="A0A378SVR0"/>
<feature type="region of interest" description="Disordered" evidence="1">
    <location>
        <begin position="160"/>
        <end position="191"/>
    </location>
</feature>
<dbReference type="Proteomes" id="UP000254945">
    <property type="component" value="Unassembled WGS sequence"/>
</dbReference>
<dbReference type="EMBL" id="UGQQ01000001">
    <property type="protein sequence ID" value="STZ52284.1"/>
    <property type="molecule type" value="Genomic_DNA"/>
</dbReference>
<feature type="compositionally biased region" description="Basic and acidic residues" evidence="1">
    <location>
        <begin position="205"/>
        <end position="219"/>
    </location>
</feature>
<reference evidence="2 3" key="1">
    <citation type="submission" date="2018-06" db="EMBL/GenBank/DDBJ databases">
        <authorList>
            <consortium name="Pathogen Informatics"/>
            <person name="Doyle S."/>
        </authorList>
    </citation>
    <scope>NUCLEOTIDE SEQUENCE [LARGE SCALE GENOMIC DNA]</scope>
    <source>
        <strain evidence="2 3">NCTC4524</strain>
    </source>
</reference>
<feature type="compositionally biased region" description="Basic residues" evidence="1">
    <location>
        <begin position="166"/>
        <end position="177"/>
    </location>
</feature>
<name>A0A378SVR0_9MYCO</name>
<protein>
    <submittedName>
        <fullName evidence="2">Uncharacterized protein</fullName>
    </submittedName>
</protein>
<evidence type="ECO:0000256" key="1">
    <source>
        <dbReference type="SAM" id="MobiDB-lite"/>
    </source>
</evidence>
<proteinExistence type="predicted"/>
<sequence>MCAPSVSPFSAVRPAAYASARSPRRGGVSCLGLLLGGQQSLLCAPMGADRVTKCRPQRRGVRGQRPEEVGDGVLEVLRDGMFALPMKQQALARDLSLILEAQQRGVPQASLERRLADTWSTRLDHILHDPNAPTEFTANTVRIRILDEIFEIEEVELMPSKSQHGSAHRRLPLRRRGPAHESTGPVRVVGDLPQRSVPRDVVCDRTGRHQELRPSKAELGDGQECTLPRLRLAGHDVQPARAESNVSPTSVMCV</sequence>
<evidence type="ECO:0000313" key="2">
    <source>
        <dbReference type="EMBL" id="STZ52284.1"/>
    </source>
</evidence>
<evidence type="ECO:0000313" key="3">
    <source>
        <dbReference type="Proteomes" id="UP000254945"/>
    </source>
</evidence>
<organism evidence="2 3">
    <name type="scientific">Mycolicibacterium senegalense</name>
    <dbReference type="NCBI Taxonomy" id="1796"/>
    <lineage>
        <taxon>Bacteria</taxon>
        <taxon>Bacillati</taxon>
        <taxon>Actinomycetota</taxon>
        <taxon>Actinomycetes</taxon>
        <taxon>Mycobacteriales</taxon>
        <taxon>Mycobacteriaceae</taxon>
        <taxon>Mycolicibacterium</taxon>
    </lineage>
</organism>
<feature type="region of interest" description="Disordered" evidence="1">
    <location>
        <begin position="205"/>
        <end position="224"/>
    </location>
</feature>
<gene>
    <name evidence="2" type="ORF">NCTC4524_00239</name>
</gene>